<dbReference type="KEGG" id="cyt:cce_4640"/>
<protein>
    <submittedName>
        <fullName evidence="1">Uncharacterized protein</fullName>
    </submittedName>
</protein>
<organism evidence="1 2">
    <name type="scientific">Crocosphaera subtropica (strain ATCC 51142 / BH68)</name>
    <name type="common">Cyanothece sp. (strain ATCC 51142)</name>
    <dbReference type="NCBI Taxonomy" id="43989"/>
    <lineage>
        <taxon>Bacteria</taxon>
        <taxon>Bacillati</taxon>
        <taxon>Cyanobacteriota</taxon>
        <taxon>Cyanophyceae</taxon>
        <taxon>Oscillatoriophycideae</taxon>
        <taxon>Chroococcales</taxon>
        <taxon>Aphanothecaceae</taxon>
        <taxon>Crocosphaera</taxon>
        <taxon>Crocosphaera subtropica</taxon>
    </lineage>
</organism>
<reference evidence="1 2" key="1">
    <citation type="journal article" date="2008" name="Proc. Natl. Acad. Sci. U.S.A.">
        <title>The genome of Cyanothece 51142, a unicellular diazotrophic cyanobacterium important in the marine nitrogen cycle.</title>
        <authorList>
            <person name="Welsh E.A."/>
            <person name="Liberton M."/>
            <person name="Stoeckel J."/>
            <person name="Loh T."/>
            <person name="Elvitigala T."/>
            <person name="Wang C."/>
            <person name="Wollam A."/>
            <person name="Fulton R.S."/>
            <person name="Clifton S.W."/>
            <person name="Jacobs J.M."/>
            <person name="Aurora R."/>
            <person name="Ghosh B.K."/>
            <person name="Sherman L.A."/>
            <person name="Smith R.D."/>
            <person name="Wilson R.K."/>
            <person name="Pakrasi H.B."/>
        </authorList>
    </citation>
    <scope>NUCLEOTIDE SEQUENCE [LARGE SCALE GENOMIC DNA]</scope>
    <source>
        <strain evidence="2">ATCC 51142 / BH68</strain>
    </source>
</reference>
<evidence type="ECO:0000313" key="1">
    <source>
        <dbReference type="EMBL" id="ACB53988.1"/>
    </source>
</evidence>
<sequence length="105" mass="11659">MSTTLPIGSPPPKARSRVKAPVEMVSTFILAASPRRIMEPLPKFRSIWLRTKPNAFSLSGLFVIAAINASIYSYTTNLVQKYLSIIACFADKNSNDDNFVIVSFF</sequence>
<dbReference type="EMBL" id="CP000806">
    <property type="protein sequence ID" value="ACB53988.1"/>
    <property type="molecule type" value="Genomic_DNA"/>
</dbReference>
<gene>
    <name evidence="1" type="ordered locus">cce_4640</name>
</gene>
<dbReference type="HOGENOM" id="CLU_2232116_0_0_3"/>
<name>B1WW60_CROS5</name>
<accession>B1WW60</accession>
<dbReference type="STRING" id="43989.cce_4640"/>
<evidence type="ECO:0000313" key="2">
    <source>
        <dbReference type="Proteomes" id="UP000001203"/>
    </source>
</evidence>
<keyword evidence="2" id="KW-1185">Reference proteome</keyword>
<dbReference type="Proteomes" id="UP000001203">
    <property type="component" value="Chromosome circular"/>
</dbReference>
<proteinExistence type="predicted"/>
<dbReference type="AlphaFoldDB" id="B1WW60"/>